<dbReference type="PANTHER" id="PTHR45641">
    <property type="entry name" value="TETRATRICOPEPTIDE REPEAT PROTEIN (AFU_ORTHOLOGUE AFUA_6G03870)"/>
    <property type="match status" value="1"/>
</dbReference>
<dbReference type="PROSITE" id="PS50005">
    <property type="entry name" value="TPR"/>
    <property type="match status" value="1"/>
</dbReference>
<name>F0SR62_RUBBR</name>
<dbReference type="AlphaFoldDB" id="F0SR62"/>
<dbReference type="KEGG" id="pbs:Plabr_3717"/>
<feature type="signal peptide" evidence="4">
    <location>
        <begin position="1"/>
        <end position="22"/>
    </location>
</feature>
<dbReference type="STRING" id="756272.Plabr_3717"/>
<dbReference type="InterPro" id="IPR011990">
    <property type="entry name" value="TPR-like_helical_dom_sf"/>
</dbReference>
<dbReference type="SMART" id="SM00028">
    <property type="entry name" value="TPR"/>
    <property type="match status" value="6"/>
</dbReference>
<evidence type="ECO:0000313" key="5">
    <source>
        <dbReference type="EMBL" id="ADY61309.1"/>
    </source>
</evidence>
<dbReference type="Proteomes" id="UP000006860">
    <property type="component" value="Chromosome"/>
</dbReference>
<accession>F0SR62</accession>
<sequence length="807" mass="89229">MSYRLLLFVACLFLLSTPTASAQNETTWEPPKLKVHCDDDFHNDTRGDYSTVGNVSWQRGHIALLKASGVARELRDSGCNIEVQFDCELSLVKKEGDASAVRVTLLRDSKDTIAIDLLRTFQNRKLRGYVEVQSLGGEGGPDARQDIRVVEVDPNEMSGRWRIFHNYGYIQIDGPGDFSMAAFAPGKSQQTKMVSFIQSSGNSTLKHLAIRADEGARPTDRRKAVSGSRLLENAARQISDGELDGVLSALTDALPLVSEAWGTDSLQVSDVLNQLALVYRRKGGLIQELQTTEKLLAICELRLHPNHPYTASLMLRLSAIAQRAGEILDAERYSLHCLRAREAVFGEFAIETADALNDFGNLQATFARYAAAREALVRALAIFEVEEGPQAPSTGMALNNLGIVCRRMGLYADAQEYLQRSLNIREATYGLSSRQSIATRNNLGSVLLSLGRLEQAHALYDRSVEGLMSADGEFVADPVVVETLTNRGLLHYTLGDIQSSERDYQHAMEVLGQLYGKSHPLALNILDGLANCRIAQFDFVAAEPLVMRGVALADAVYGRNHPSTAAAFEQLGRFYANQFRFGEARRALREAMEILESDESTPHLELSGVLDALGNVALLSGQYANAERFYRQELRFVRASLPEEHPRIAACLANIADVLSQQGRYDAAMASLDEASQALPKNLPMESLASRQLVQLKASILVDLKRYGEADLLLSRLGPSTRPYPREILQVFIAMQEARHADAEKSLREMTEVSDRELERAAFSGIGQSVRRGTLSPRNLLVSVLVEQGKVREAWTEWENGLRWTCV</sequence>
<keyword evidence="4" id="KW-0732">Signal</keyword>
<keyword evidence="2 3" id="KW-0802">TPR repeat</keyword>
<feature type="repeat" description="TPR" evidence="3">
    <location>
        <begin position="565"/>
        <end position="598"/>
    </location>
</feature>
<keyword evidence="1" id="KW-0677">Repeat</keyword>
<dbReference type="InterPro" id="IPR019734">
    <property type="entry name" value="TPR_rpt"/>
</dbReference>
<evidence type="ECO:0000256" key="2">
    <source>
        <dbReference type="ARBA" id="ARBA00022803"/>
    </source>
</evidence>
<dbReference type="Pfam" id="PF13424">
    <property type="entry name" value="TPR_12"/>
    <property type="match status" value="4"/>
</dbReference>
<dbReference type="eggNOG" id="COG0457">
    <property type="taxonomic scope" value="Bacteria"/>
</dbReference>
<dbReference type="Gene3D" id="1.25.40.10">
    <property type="entry name" value="Tetratricopeptide repeat domain"/>
    <property type="match status" value="4"/>
</dbReference>
<evidence type="ECO:0000256" key="4">
    <source>
        <dbReference type="SAM" id="SignalP"/>
    </source>
</evidence>
<proteinExistence type="predicted"/>
<evidence type="ECO:0000313" key="6">
    <source>
        <dbReference type="Proteomes" id="UP000006860"/>
    </source>
</evidence>
<reference evidence="6" key="1">
    <citation type="submission" date="2011-02" db="EMBL/GenBank/DDBJ databases">
        <title>The complete genome of Planctomyces brasiliensis DSM 5305.</title>
        <authorList>
            <person name="Lucas S."/>
            <person name="Copeland A."/>
            <person name="Lapidus A."/>
            <person name="Bruce D."/>
            <person name="Goodwin L."/>
            <person name="Pitluck S."/>
            <person name="Kyrpides N."/>
            <person name="Mavromatis K."/>
            <person name="Pagani I."/>
            <person name="Ivanova N."/>
            <person name="Ovchinnikova G."/>
            <person name="Lu M."/>
            <person name="Detter J.C."/>
            <person name="Han C."/>
            <person name="Land M."/>
            <person name="Hauser L."/>
            <person name="Markowitz V."/>
            <person name="Cheng J.-F."/>
            <person name="Hugenholtz P."/>
            <person name="Woyke T."/>
            <person name="Wu D."/>
            <person name="Tindall B."/>
            <person name="Pomrenke H.G."/>
            <person name="Brambilla E."/>
            <person name="Klenk H.-P."/>
            <person name="Eisen J.A."/>
        </authorList>
    </citation>
    <scope>NUCLEOTIDE SEQUENCE [LARGE SCALE GENOMIC DNA]</scope>
    <source>
        <strain evidence="6">ATCC 49424 / DSM 5305 / JCM 21570 / NBRC 103401 / IFAM 1448</strain>
    </source>
</reference>
<dbReference type="HOGENOM" id="CLU_349124_0_0_0"/>
<feature type="chain" id="PRO_5003260777" evidence="4">
    <location>
        <begin position="23"/>
        <end position="807"/>
    </location>
</feature>
<dbReference type="EMBL" id="CP002546">
    <property type="protein sequence ID" value="ADY61309.1"/>
    <property type="molecule type" value="Genomic_DNA"/>
</dbReference>
<dbReference type="SUPFAM" id="SSF48452">
    <property type="entry name" value="TPR-like"/>
    <property type="match status" value="2"/>
</dbReference>
<dbReference type="PANTHER" id="PTHR45641:SF19">
    <property type="entry name" value="NEPHROCYSTIN-3"/>
    <property type="match status" value="1"/>
</dbReference>
<dbReference type="Pfam" id="PF13374">
    <property type="entry name" value="TPR_10"/>
    <property type="match status" value="1"/>
</dbReference>
<evidence type="ECO:0000256" key="3">
    <source>
        <dbReference type="PROSITE-ProRule" id="PRU00339"/>
    </source>
</evidence>
<organism evidence="5 6">
    <name type="scientific">Rubinisphaera brasiliensis (strain ATCC 49424 / DSM 5305 / JCM 21570 / IAM 15109 / NBRC 103401 / IFAM 1448)</name>
    <name type="common">Planctomyces brasiliensis</name>
    <dbReference type="NCBI Taxonomy" id="756272"/>
    <lineage>
        <taxon>Bacteria</taxon>
        <taxon>Pseudomonadati</taxon>
        <taxon>Planctomycetota</taxon>
        <taxon>Planctomycetia</taxon>
        <taxon>Planctomycetales</taxon>
        <taxon>Planctomycetaceae</taxon>
        <taxon>Rubinisphaera</taxon>
    </lineage>
</organism>
<keyword evidence="6" id="KW-1185">Reference proteome</keyword>
<evidence type="ECO:0000256" key="1">
    <source>
        <dbReference type="ARBA" id="ARBA00022737"/>
    </source>
</evidence>
<gene>
    <name evidence="5" type="ordered locus">Plabr_3717</name>
</gene>
<protein>
    <submittedName>
        <fullName evidence="5">Tetratricopeptide TPR_1 repeat-containing protein</fullName>
    </submittedName>
</protein>